<dbReference type="Gene3D" id="1.20.1280.290">
    <property type="match status" value="1"/>
</dbReference>
<dbReference type="Proteomes" id="UP000287166">
    <property type="component" value="Unassembled WGS sequence"/>
</dbReference>
<evidence type="ECO:0000313" key="6">
    <source>
        <dbReference type="Proteomes" id="UP000287166"/>
    </source>
</evidence>
<dbReference type="OrthoDB" id="407617at2759"/>
<sequence>MPVNTVAENVLGTIGAICWTVQLVPQIWKSWRTKSTEGLSDWFILMWSIGAVFLGV</sequence>
<dbReference type="PANTHER" id="PTHR16201:SF37">
    <property type="entry name" value="PQ-LOOP REPEAT-CONTAINING PROTEIN"/>
    <property type="match status" value="1"/>
</dbReference>
<dbReference type="RefSeq" id="XP_027617536.1">
    <property type="nucleotide sequence ID" value="XM_027761735.1"/>
</dbReference>
<organism evidence="5 6">
    <name type="scientific">Sparassis crispa</name>
    <dbReference type="NCBI Taxonomy" id="139825"/>
    <lineage>
        <taxon>Eukaryota</taxon>
        <taxon>Fungi</taxon>
        <taxon>Dikarya</taxon>
        <taxon>Basidiomycota</taxon>
        <taxon>Agaricomycotina</taxon>
        <taxon>Agaricomycetes</taxon>
        <taxon>Polyporales</taxon>
        <taxon>Sparassidaceae</taxon>
        <taxon>Sparassis</taxon>
    </lineage>
</organism>
<protein>
    <recommendedName>
        <fullName evidence="7">PQ-loop repeat-containing protein</fullName>
    </recommendedName>
</protein>
<dbReference type="EMBL" id="BFAD01000009">
    <property type="protein sequence ID" value="GBE86623.1"/>
    <property type="molecule type" value="Genomic_DNA"/>
</dbReference>
<evidence type="ECO:0000256" key="2">
    <source>
        <dbReference type="ARBA" id="ARBA00022692"/>
    </source>
</evidence>
<dbReference type="InterPro" id="IPR006603">
    <property type="entry name" value="PQ-loop_rpt"/>
</dbReference>
<keyword evidence="3" id="KW-1133">Transmembrane helix</keyword>
<evidence type="ECO:0008006" key="7">
    <source>
        <dbReference type="Google" id="ProtNLM"/>
    </source>
</evidence>
<comment type="caution">
    <text evidence="5">The sequence shown here is derived from an EMBL/GenBank/DDBJ whole genome shotgun (WGS) entry which is preliminary data.</text>
</comment>
<evidence type="ECO:0000256" key="4">
    <source>
        <dbReference type="ARBA" id="ARBA00023136"/>
    </source>
</evidence>
<evidence type="ECO:0000313" key="5">
    <source>
        <dbReference type="EMBL" id="GBE86623.1"/>
    </source>
</evidence>
<keyword evidence="2" id="KW-0812">Transmembrane</keyword>
<accession>A0A401GWR9</accession>
<dbReference type="PANTHER" id="PTHR16201">
    <property type="entry name" value="SEVEN TRANSMEMBRANE PROTEIN 1-RELATED"/>
    <property type="match status" value="1"/>
</dbReference>
<dbReference type="GO" id="GO:0016020">
    <property type="term" value="C:membrane"/>
    <property type="evidence" value="ECO:0007669"/>
    <property type="project" value="UniProtKB-SubCell"/>
</dbReference>
<dbReference type="InParanoid" id="A0A401GWR9"/>
<reference evidence="5 6" key="1">
    <citation type="journal article" date="2018" name="Sci. Rep.">
        <title>Genome sequence of the cauliflower mushroom Sparassis crispa (Hanabiratake) and its association with beneficial usage.</title>
        <authorList>
            <person name="Kiyama R."/>
            <person name="Furutani Y."/>
            <person name="Kawaguchi K."/>
            <person name="Nakanishi T."/>
        </authorList>
    </citation>
    <scope>NUCLEOTIDE SEQUENCE [LARGE SCALE GENOMIC DNA]</scope>
</reference>
<evidence type="ECO:0000256" key="3">
    <source>
        <dbReference type="ARBA" id="ARBA00022989"/>
    </source>
</evidence>
<dbReference type="GeneID" id="38783540"/>
<dbReference type="SMART" id="SM00679">
    <property type="entry name" value="CTNS"/>
    <property type="match status" value="1"/>
</dbReference>
<name>A0A401GWR9_9APHY</name>
<dbReference type="InterPro" id="IPR051415">
    <property type="entry name" value="LAAT-1"/>
</dbReference>
<comment type="subcellular location">
    <subcellularLocation>
        <location evidence="1">Membrane</location>
        <topology evidence="1">Multi-pass membrane protein</topology>
    </subcellularLocation>
</comment>
<evidence type="ECO:0000256" key="1">
    <source>
        <dbReference type="ARBA" id="ARBA00004141"/>
    </source>
</evidence>
<dbReference type="Pfam" id="PF04193">
    <property type="entry name" value="PQ-loop"/>
    <property type="match status" value="1"/>
</dbReference>
<gene>
    <name evidence="5" type="ORF">SCP_0905020</name>
</gene>
<keyword evidence="6" id="KW-1185">Reference proteome</keyword>
<keyword evidence="4" id="KW-0472">Membrane</keyword>
<proteinExistence type="predicted"/>
<dbReference type="AlphaFoldDB" id="A0A401GWR9"/>